<protein>
    <recommendedName>
        <fullName evidence="3">VWFD domain-containing protein</fullName>
    </recommendedName>
</protein>
<dbReference type="Pfam" id="PF00094">
    <property type="entry name" value="VWD"/>
    <property type="match status" value="1"/>
</dbReference>
<dbReference type="PANTHER" id="PTHR11339:SF373">
    <property type="entry name" value="VWFD DOMAIN-CONTAINING PROTEIN"/>
    <property type="match status" value="1"/>
</dbReference>
<keyword evidence="2" id="KW-0325">Glycoprotein</keyword>
<reference evidence="4" key="1">
    <citation type="journal article" date="2008" name="Nature">
        <title>The amphioxus genome and the evolution of the chordate karyotype.</title>
        <authorList>
            <consortium name="US DOE Joint Genome Institute (JGI-PGF)"/>
            <person name="Putnam N.H."/>
            <person name="Butts T."/>
            <person name="Ferrier D.E.K."/>
            <person name="Furlong R.F."/>
            <person name="Hellsten U."/>
            <person name="Kawashima T."/>
            <person name="Robinson-Rechavi M."/>
            <person name="Shoguchi E."/>
            <person name="Terry A."/>
            <person name="Yu J.-K."/>
            <person name="Benito-Gutierrez E.L."/>
            <person name="Dubchak I."/>
            <person name="Garcia-Fernandez J."/>
            <person name="Gibson-Brown J.J."/>
            <person name="Grigoriev I.V."/>
            <person name="Horton A.C."/>
            <person name="de Jong P.J."/>
            <person name="Jurka J."/>
            <person name="Kapitonov V.V."/>
            <person name="Kohara Y."/>
            <person name="Kuroki Y."/>
            <person name="Lindquist E."/>
            <person name="Lucas S."/>
            <person name="Osoegawa K."/>
            <person name="Pennacchio L.A."/>
            <person name="Salamov A.A."/>
            <person name="Satou Y."/>
            <person name="Sauka-Spengler T."/>
            <person name="Schmutz J."/>
            <person name="Shin-I T."/>
            <person name="Toyoda A."/>
            <person name="Bronner-Fraser M."/>
            <person name="Fujiyama A."/>
            <person name="Holland L.Z."/>
            <person name="Holland P.W.H."/>
            <person name="Satoh N."/>
            <person name="Rokhsar D.S."/>
        </authorList>
    </citation>
    <scope>NUCLEOTIDE SEQUENCE [LARGE SCALE GENOMIC DNA]</scope>
    <source>
        <strain evidence="4">S238N-H82</strain>
        <tissue evidence="4">Testes</tissue>
    </source>
</reference>
<proteinExistence type="predicted"/>
<accession>C3ZJN6</accession>
<dbReference type="PANTHER" id="PTHR11339">
    <property type="entry name" value="EXTRACELLULAR MATRIX GLYCOPROTEIN RELATED"/>
    <property type="match status" value="1"/>
</dbReference>
<gene>
    <name evidence="4" type="ORF">BRAFLDRAFT_247526</name>
</gene>
<dbReference type="EMBL" id="GG666633">
    <property type="protein sequence ID" value="EEN47171.1"/>
    <property type="molecule type" value="Genomic_DNA"/>
</dbReference>
<evidence type="ECO:0000313" key="4">
    <source>
        <dbReference type="EMBL" id="EEN47171.1"/>
    </source>
</evidence>
<feature type="non-terminal residue" evidence="4">
    <location>
        <position position="1"/>
    </location>
</feature>
<dbReference type="InterPro" id="IPR001846">
    <property type="entry name" value="VWF_type-D"/>
</dbReference>
<dbReference type="InterPro" id="IPR050780">
    <property type="entry name" value="Mucin_vWF_Thrombospondin_sf"/>
</dbReference>
<dbReference type="InParanoid" id="C3ZJN6"/>
<keyword evidence="1" id="KW-1015">Disulfide bond</keyword>
<evidence type="ECO:0000256" key="1">
    <source>
        <dbReference type="ARBA" id="ARBA00023157"/>
    </source>
</evidence>
<dbReference type="PROSITE" id="PS51233">
    <property type="entry name" value="VWFD"/>
    <property type="match status" value="1"/>
</dbReference>
<dbReference type="InterPro" id="IPR014853">
    <property type="entry name" value="VWF/SSPO/ZAN-like_Cys-rich_dom"/>
</dbReference>
<dbReference type="Pfam" id="PF08742">
    <property type="entry name" value="C8"/>
    <property type="match status" value="1"/>
</dbReference>
<feature type="domain" description="VWFD" evidence="3">
    <location>
        <begin position="1"/>
        <end position="92"/>
    </location>
</feature>
<organism>
    <name type="scientific">Branchiostoma floridae</name>
    <name type="common">Florida lancelet</name>
    <name type="synonym">Amphioxus</name>
    <dbReference type="NCBI Taxonomy" id="7739"/>
    <lineage>
        <taxon>Eukaryota</taxon>
        <taxon>Metazoa</taxon>
        <taxon>Chordata</taxon>
        <taxon>Cephalochordata</taxon>
        <taxon>Leptocardii</taxon>
        <taxon>Amphioxiformes</taxon>
        <taxon>Branchiostomatidae</taxon>
        <taxon>Branchiostoma</taxon>
    </lineage>
</organism>
<name>C3ZJN6_BRAFL</name>
<evidence type="ECO:0000256" key="2">
    <source>
        <dbReference type="ARBA" id="ARBA00023180"/>
    </source>
</evidence>
<dbReference type="STRING" id="7739.C3ZJN6"/>
<dbReference type="eggNOG" id="KOG1216">
    <property type="taxonomic scope" value="Eukaryota"/>
</dbReference>
<dbReference type="AlphaFoldDB" id="C3ZJN6"/>
<dbReference type="SMART" id="SM00832">
    <property type="entry name" value="C8"/>
    <property type="match status" value="1"/>
</dbReference>
<feature type="non-terminal residue" evidence="4">
    <location>
        <position position="173"/>
    </location>
</feature>
<sequence length="173" mass="18208">VDGVTTTLPYFEINGRIEAHLTGNDVRVTLTDFCVDVYFDGNDIVRVSVPTTYMDNMCGLCADFDGDPSNDLNGQSGTVYGNAQLIDISTCPGGDIGPTDDPVVDCDPALENLTSSENHCGMITDPGGPFAICHLVVAPEAFFDNCVYDVCASDGDGLCQSLAAYADECVAQG</sequence>
<evidence type="ECO:0000259" key="3">
    <source>
        <dbReference type="PROSITE" id="PS51233"/>
    </source>
</evidence>